<dbReference type="InterPro" id="IPR007084">
    <property type="entry name" value="BRICHOS_dom"/>
</dbReference>
<gene>
    <name evidence="3" type="primary">Gkn1</name>
    <name evidence="3" type="ORF">CICMAG_R14592</name>
</gene>
<dbReference type="PROSITE" id="PS50869">
    <property type="entry name" value="BRICHOS"/>
    <property type="match status" value="1"/>
</dbReference>
<sequence>NQNGNKYPKEYRSEISHHSFTDTGVSTNSKEGSKAWKSVWDVKTGYVATKVFSKHTCIISKMDKSFLLDKPFPAPPHGHEVRCPYQLPPTETRFVISNNRLQSLRPYGKRIQALCRGIPSYLAYPAAGEYTSNSGLC</sequence>
<feature type="domain" description="BRICHOS" evidence="2">
    <location>
        <begin position="30"/>
        <end position="123"/>
    </location>
</feature>
<dbReference type="Pfam" id="PF04089">
    <property type="entry name" value="BRICHOS"/>
    <property type="match status" value="1"/>
</dbReference>
<protein>
    <submittedName>
        <fullName evidence="3">GKN1 protein</fullName>
    </submittedName>
</protein>
<dbReference type="InterPro" id="IPR051772">
    <property type="entry name" value="Gastrokine"/>
</dbReference>
<dbReference type="Gene3D" id="3.30.390.150">
    <property type="match status" value="1"/>
</dbReference>
<evidence type="ECO:0000313" key="4">
    <source>
        <dbReference type="Proteomes" id="UP000537039"/>
    </source>
</evidence>
<dbReference type="EMBL" id="VXAE01010637">
    <property type="protein sequence ID" value="NXJ38594.1"/>
    <property type="molecule type" value="Genomic_DNA"/>
</dbReference>
<dbReference type="Proteomes" id="UP000537039">
    <property type="component" value="Unassembled WGS sequence"/>
</dbReference>
<keyword evidence="4" id="KW-1185">Reference proteome</keyword>
<accession>A0A7L0AWI0</accession>
<evidence type="ECO:0000313" key="3">
    <source>
        <dbReference type="EMBL" id="NXJ38594.1"/>
    </source>
</evidence>
<keyword evidence="1" id="KW-1015">Disulfide bond</keyword>
<evidence type="ECO:0000256" key="1">
    <source>
        <dbReference type="ARBA" id="ARBA00023157"/>
    </source>
</evidence>
<dbReference type="PANTHER" id="PTHR16483">
    <property type="entry name" value="GASTROKINE 1"/>
    <property type="match status" value="1"/>
</dbReference>
<reference evidence="3 4" key="1">
    <citation type="submission" date="2019-09" db="EMBL/GenBank/DDBJ databases">
        <title>Bird 10,000 Genomes (B10K) Project - Family phase.</title>
        <authorList>
            <person name="Zhang G."/>
        </authorList>
    </citation>
    <scope>NUCLEOTIDE SEQUENCE [LARGE SCALE GENOMIC DNA]</scope>
    <source>
        <strain evidence="3">B10K-DU-001-47</strain>
        <tissue evidence="3">Muscle</tissue>
    </source>
</reference>
<feature type="non-terminal residue" evidence="3">
    <location>
        <position position="1"/>
    </location>
</feature>
<proteinExistence type="predicted"/>
<dbReference type="AlphaFoldDB" id="A0A7L0AWI0"/>
<name>A0A7L0AWI0_9AVES</name>
<dbReference type="SMART" id="SM01039">
    <property type="entry name" value="BRICHOS"/>
    <property type="match status" value="1"/>
</dbReference>
<comment type="caution">
    <text evidence="3">The sequence shown here is derived from an EMBL/GenBank/DDBJ whole genome shotgun (WGS) entry which is preliminary data.</text>
</comment>
<organism evidence="3 4">
    <name type="scientific">Ciconia maguari</name>
    <dbReference type="NCBI Taxonomy" id="52777"/>
    <lineage>
        <taxon>Eukaryota</taxon>
        <taxon>Metazoa</taxon>
        <taxon>Chordata</taxon>
        <taxon>Craniata</taxon>
        <taxon>Vertebrata</taxon>
        <taxon>Euteleostomi</taxon>
        <taxon>Archelosauria</taxon>
        <taxon>Archosauria</taxon>
        <taxon>Dinosauria</taxon>
        <taxon>Saurischia</taxon>
        <taxon>Theropoda</taxon>
        <taxon>Coelurosauria</taxon>
        <taxon>Aves</taxon>
        <taxon>Neognathae</taxon>
        <taxon>Neoaves</taxon>
        <taxon>Aequornithes</taxon>
        <taxon>Ciconiiformes</taxon>
        <taxon>Ciconiidae</taxon>
        <taxon>Ciconia</taxon>
    </lineage>
</organism>
<feature type="non-terminal residue" evidence="3">
    <location>
        <position position="137"/>
    </location>
</feature>
<evidence type="ECO:0000259" key="2">
    <source>
        <dbReference type="PROSITE" id="PS50869"/>
    </source>
</evidence>